<keyword evidence="1" id="KW-0732">Signal</keyword>
<reference evidence="2 3" key="1">
    <citation type="journal article" date="2020" name="ISME J.">
        <title>Uncovering the hidden diversity of litter-decomposition mechanisms in mushroom-forming fungi.</title>
        <authorList>
            <person name="Floudas D."/>
            <person name="Bentzer J."/>
            <person name="Ahren D."/>
            <person name="Johansson T."/>
            <person name="Persson P."/>
            <person name="Tunlid A."/>
        </authorList>
    </citation>
    <scope>NUCLEOTIDE SEQUENCE [LARGE SCALE GENOMIC DNA]</scope>
    <source>
        <strain evidence="2 3">CBS 101986</strain>
    </source>
</reference>
<name>A0A8H5BN45_9AGAR</name>
<feature type="chain" id="PRO_5034094042" evidence="1">
    <location>
        <begin position="21"/>
        <end position="195"/>
    </location>
</feature>
<evidence type="ECO:0000313" key="2">
    <source>
        <dbReference type="EMBL" id="KAF5325177.1"/>
    </source>
</evidence>
<dbReference type="AlphaFoldDB" id="A0A8H5BN45"/>
<evidence type="ECO:0000313" key="3">
    <source>
        <dbReference type="Proteomes" id="UP000567179"/>
    </source>
</evidence>
<gene>
    <name evidence="2" type="ORF">D9619_009902</name>
</gene>
<dbReference type="OrthoDB" id="2909885at2759"/>
<comment type="caution">
    <text evidence="2">The sequence shown here is derived from an EMBL/GenBank/DDBJ whole genome shotgun (WGS) entry which is preliminary data.</text>
</comment>
<organism evidence="2 3">
    <name type="scientific">Psilocybe cf. subviscida</name>
    <dbReference type="NCBI Taxonomy" id="2480587"/>
    <lineage>
        <taxon>Eukaryota</taxon>
        <taxon>Fungi</taxon>
        <taxon>Dikarya</taxon>
        <taxon>Basidiomycota</taxon>
        <taxon>Agaricomycotina</taxon>
        <taxon>Agaricomycetes</taxon>
        <taxon>Agaricomycetidae</taxon>
        <taxon>Agaricales</taxon>
        <taxon>Agaricineae</taxon>
        <taxon>Strophariaceae</taxon>
        <taxon>Psilocybe</taxon>
    </lineage>
</organism>
<protein>
    <submittedName>
        <fullName evidence="2">Uncharacterized protein</fullName>
    </submittedName>
</protein>
<accession>A0A8H5BN45</accession>
<dbReference type="PROSITE" id="PS51257">
    <property type="entry name" value="PROKAR_LIPOPROTEIN"/>
    <property type="match status" value="1"/>
</dbReference>
<keyword evidence="3" id="KW-1185">Reference proteome</keyword>
<evidence type="ECO:0000256" key="1">
    <source>
        <dbReference type="SAM" id="SignalP"/>
    </source>
</evidence>
<sequence length="195" mass="21568">MIFHRLILLLLAGLIGCVCSAPVPAHLPNNVDSRLEFFTPRAKLNSATVRKHFKQEGVKIVKKINKSFKPGPSQSVLWSGKSPKADGRLVSVYHKAQAFAKQHGMKTINHALRDAKITIPTKKQNSYSAHIWKFASKAWAKAAHGEVTAVVGSEVDDKSVYKTIEKPTLMANKAVTKVVEWNTHTGKKTQIKPPK</sequence>
<feature type="signal peptide" evidence="1">
    <location>
        <begin position="1"/>
        <end position="20"/>
    </location>
</feature>
<dbReference type="Proteomes" id="UP000567179">
    <property type="component" value="Unassembled WGS sequence"/>
</dbReference>
<proteinExistence type="predicted"/>
<dbReference type="SUPFAM" id="SSF52309">
    <property type="entry name" value="N-(deoxy)ribosyltransferase-like"/>
    <property type="match status" value="1"/>
</dbReference>
<dbReference type="EMBL" id="JAACJJ010000015">
    <property type="protein sequence ID" value="KAF5325177.1"/>
    <property type="molecule type" value="Genomic_DNA"/>
</dbReference>